<keyword evidence="2" id="KW-1185">Reference proteome</keyword>
<accession>A0A917KL52</accession>
<sequence>MPYTEAGAAMYSGATWRTPGGNTEAVNWPAAQRPVLSAAPYGEVGYGRAQLTQLQQVIEIAEFIRRFPQSNET</sequence>
<reference evidence="1" key="2">
    <citation type="submission" date="2020-09" db="EMBL/GenBank/DDBJ databases">
        <authorList>
            <person name="Sun Q."/>
            <person name="Ohkuma M."/>
        </authorList>
    </citation>
    <scope>NUCLEOTIDE SEQUENCE</scope>
    <source>
        <strain evidence="1">JCM 3086</strain>
    </source>
</reference>
<dbReference type="EMBL" id="BMQA01000007">
    <property type="protein sequence ID" value="GGJ16574.1"/>
    <property type="molecule type" value="Genomic_DNA"/>
</dbReference>
<reference evidence="1" key="1">
    <citation type="journal article" date="2014" name="Int. J. Syst. Evol. Microbiol.">
        <title>Complete genome sequence of Corynebacterium casei LMG S-19264T (=DSM 44701T), isolated from a smear-ripened cheese.</title>
        <authorList>
            <consortium name="US DOE Joint Genome Institute (JGI-PGF)"/>
            <person name="Walter F."/>
            <person name="Albersmeier A."/>
            <person name="Kalinowski J."/>
            <person name="Ruckert C."/>
        </authorList>
    </citation>
    <scope>NUCLEOTIDE SEQUENCE</scope>
    <source>
        <strain evidence="1">JCM 3086</strain>
    </source>
</reference>
<comment type="caution">
    <text evidence="1">The sequence shown here is derived from an EMBL/GenBank/DDBJ whole genome shotgun (WGS) entry which is preliminary data.</text>
</comment>
<evidence type="ECO:0000313" key="2">
    <source>
        <dbReference type="Proteomes" id="UP000657574"/>
    </source>
</evidence>
<dbReference type="Proteomes" id="UP000657574">
    <property type="component" value="Unassembled WGS sequence"/>
</dbReference>
<evidence type="ECO:0000313" key="1">
    <source>
        <dbReference type="EMBL" id="GGJ16574.1"/>
    </source>
</evidence>
<dbReference type="AlphaFoldDB" id="A0A917KL52"/>
<name>A0A917KL52_9ACTN</name>
<protein>
    <submittedName>
        <fullName evidence="1">Uncharacterized protein</fullName>
    </submittedName>
</protein>
<organism evidence="1 2">
    <name type="scientific">Streptomyces brasiliensis</name>
    <dbReference type="NCBI Taxonomy" id="1954"/>
    <lineage>
        <taxon>Bacteria</taxon>
        <taxon>Bacillati</taxon>
        <taxon>Actinomycetota</taxon>
        <taxon>Actinomycetes</taxon>
        <taxon>Kitasatosporales</taxon>
        <taxon>Streptomycetaceae</taxon>
        <taxon>Streptomyces</taxon>
    </lineage>
</organism>
<proteinExistence type="predicted"/>
<gene>
    <name evidence="1" type="ORF">GCM10010121_029120</name>
</gene>